<dbReference type="GeneID" id="42007493"/>
<reference evidence="2 3" key="1">
    <citation type="journal article" date="2019" name="Sci. Rep.">
        <title>Comparative genomics of chytrid fungi reveal insights into the obligate biotrophic and pathogenic lifestyle of Synchytrium endobioticum.</title>
        <authorList>
            <person name="van de Vossenberg B.T.L.H."/>
            <person name="Warris S."/>
            <person name="Nguyen H.D.T."/>
            <person name="van Gent-Pelzer M.P.E."/>
            <person name="Joly D.L."/>
            <person name="van de Geest H.C."/>
            <person name="Bonants P.J.M."/>
            <person name="Smith D.S."/>
            <person name="Levesque C.A."/>
            <person name="van der Lee T.A.J."/>
        </authorList>
    </citation>
    <scope>NUCLEOTIDE SEQUENCE [LARGE SCALE GENOMIC DNA]</scope>
    <source>
        <strain evidence="2 3">JEL517</strain>
    </source>
</reference>
<evidence type="ECO:0000256" key="1">
    <source>
        <dbReference type="ARBA" id="ARBA00022679"/>
    </source>
</evidence>
<dbReference type="AlphaFoldDB" id="A0A507BQC0"/>
<comment type="caution">
    <text evidence="2">The sequence shown here is derived from an EMBL/GenBank/DDBJ whole genome shotgun (WGS) entry which is preliminary data.</text>
</comment>
<dbReference type="Proteomes" id="UP000319731">
    <property type="component" value="Unassembled WGS sequence"/>
</dbReference>
<gene>
    <name evidence="2" type="ORF">SmJEL517_g06270</name>
</gene>
<dbReference type="Gene3D" id="3.30.559.10">
    <property type="entry name" value="Chloramphenicol acetyltransferase-like domain"/>
    <property type="match status" value="2"/>
</dbReference>
<keyword evidence="3" id="KW-1185">Reference proteome</keyword>
<evidence type="ECO:0008006" key="4">
    <source>
        <dbReference type="Google" id="ProtNLM"/>
    </source>
</evidence>
<sequence length="456" mass="50125">MTIPQSSNVVREIHLVRAPPGDNPTPPYDLNILDCLVAKLFVRVAYFFEAPTHPLSTEFWTSSLSKTLSAYRFLTGTVTRYSPTRVVLSENERGCYVEFADDSALTIKGLKDQNFAPTAVPDTLYIPVLQDNDPSWSSVELLRVRITVLADGGIVVALSMFHTFIKDWGAAARGETIVAPNRDPSILRVPVGLNQLISTAPVSTPVFVGPAAPPAPPLIMVENFYFTPSALKALKVYTSSLSLPDGPIKEAASQVSTSDCLAALIWCSILQSLPKSTLAGRTATTMPYLINLRTTRPPLVPMDYVGNAWVSMLDKSCKFQIEDLIRNEDSIRMAACDIRTGILALTPEYFETFPFKGPTPGDDNVKVLLTSWKGFGVYDTDFGLGRPIRFMPQSPNRLPVIIIFIRPMCDEQGGEAGAEFQLVLGAEAMERLKKNSVFSRFAHWYNEDGSLEGCGM</sequence>
<name>A0A507BQC0_9FUNG</name>
<dbReference type="OrthoDB" id="671439at2759"/>
<dbReference type="InterPro" id="IPR023213">
    <property type="entry name" value="CAT-like_dom_sf"/>
</dbReference>
<dbReference type="EMBL" id="QEAO01000103">
    <property type="protein sequence ID" value="TPX30072.1"/>
    <property type="molecule type" value="Genomic_DNA"/>
</dbReference>
<dbReference type="InterPro" id="IPR050317">
    <property type="entry name" value="Plant_Fungal_Acyltransferase"/>
</dbReference>
<evidence type="ECO:0000313" key="3">
    <source>
        <dbReference type="Proteomes" id="UP000319731"/>
    </source>
</evidence>
<dbReference type="RefSeq" id="XP_031021829.1">
    <property type="nucleotide sequence ID" value="XM_031172196.1"/>
</dbReference>
<accession>A0A507BQC0</accession>
<dbReference type="PANTHER" id="PTHR31642">
    <property type="entry name" value="TRICHOTHECENE 3-O-ACETYLTRANSFERASE"/>
    <property type="match status" value="1"/>
</dbReference>
<dbReference type="PANTHER" id="PTHR31642:SF310">
    <property type="entry name" value="FATTY ALCOHOL:CAFFEOYL-COA ACYLTRANSFERASE"/>
    <property type="match status" value="1"/>
</dbReference>
<protein>
    <recommendedName>
        <fullName evidence="4">Transferase</fullName>
    </recommendedName>
</protein>
<proteinExistence type="predicted"/>
<dbReference type="Pfam" id="PF02458">
    <property type="entry name" value="Transferase"/>
    <property type="match status" value="1"/>
</dbReference>
<dbReference type="GO" id="GO:0044550">
    <property type="term" value="P:secondary metabolite biosynthetic process"/>
    <property type="evidence" value="ECO:0007669"/>
    <property type="project" value="TreeGrafter"/>
</dbReference>
<dbReference type="GO" id="GO:0016747">
    <property type="term" value="F:acyltransferase activity, transferring groups other than amino-acyl groups"/>
    <property type="evidence" value="ECO:0007669"/>
    <property type="project" value="TreeGrafter"/>
</dbReference>
<evidence type="ECO:0000313" key="2">
    <source>
        <dbReference type="EMBL" id="TPX30072.1"/>
    </source>
</evidence>
<keyword evidence="1" id="KW-0808">Transferase</keyword>
<organism evidence="2 3">
    <name type="scientific">Synchytrium microbalum</name>
    <dbReference type="NCBI Taxonomy" id="1806994"/>
    <lineage>
        <taxon>Eukaryota</taxon>
        <taxon>Fungi</taxon>
        <taxon>Fungi incertae sedis</taxon>
        <taxon>Chytridiomycota</taxon>
        <taxon>Chytridiomycota incertae sedis</taxon>
        <taxon>Chytridiomycetes</taxon>
        <taxon>Synchytriales</taxon>
        <taxon>Synchytriaceae</taxon>
        <taxon>Synchytrium</taxon>
    </lineage>
</organism>